<reference evidence="6 7" key="1">
    <citation type="journal article" date="2012" name="Genome Biol.">
        <title>The genome of the polar eukaryotic microalga coccomyxa subellipsoidea reveals traits of cold adaptation.</title>
        <authorList>
            <person name="Blanc G."/>
            <person name="Agarkova I."/>
            <person name="Grimwood J."/>
            <person name="Kuo A."/>
            <person name="Brueggeman A."/>
            <person name="Dunigan D."/>
            <person name="Gurnon J."/>
            <person name="Ladunga I."/>
            <person name="Lindquist E."/>
            <person name="Lucas S."/>
            <person name="Pangilinan J."/>
            <person name="Proschold T."/>
            <person name="Salamov A."/>
            <person name="Schmutz J."/>
            <person name="Weeks D."/>
            <person name="Yamada T."/>
            <person name="Claverie J.M."/>
            <person name="Grigoriev I."/>
            <person name="Van Etten J."/>
            <person name="Lomsadze A."/>
            <person name="Borodovsky M."/>
        </authorList>
    </citation>
    <scope>NUCLEOTIDE SEQUENCE [LARGE SCALE GENOMIC DNA]</scope>
    <source>
        <strain evidence="6 7">C-169</strain>
    </source>
</reference>
<dbReference type="GeneID" id="17037626"/>
<dbReference type="Proteomes" id="UP000007264">
    <property type="component" value="Unassembled WGS sequence"/>
</dbReference>
<evidence type="ECO:0000256" key="2">
    <source>
        <dbReference type="ARBA" id="ARBA00022980"/>
    </source>
</evidence>
<dbReference type="PROSITE" id="PS50126">
    <property type="entry name" value="S1"/>
    <property type="match status" value="3"/>
</dbReference>
<dbReference type="PANTHER" id="PTHR10724:SF7">
    <property type="entry name" value="SMALL RIBOSOMAL SUBUNIT PROTEIN BS1C"/>
    <property type="match status" value="1"/>
</dbReference>
<dbReference type="PRINTS" id="PR00681">
    <property type="entry name" value="RIBOSOMALS1"/>
</dbReference>
<feature type="domain" description="S1 motif" evidence="5">
    <location>
        <begin position="107"/>
        <end position="176"/>
    </location>
</feature>
<dbReference type="RefSeq" id="XP_005644198.1">
    <property type="nucleotide sequence ID" value="XM_005644141.1"/>
</dbReference>
<protein>
    <submittedName>
        <fullName evidence="6">S1-domain-containing protein</fullName>
    </submittedName>
</protein>
<evidence type="ECO:0000313" key="6">
    <source>
        <dbReference type="EMBL" id="EIE19654.1"/>
    </source>
</evidence>
<dbReference type="PANTHER" id="PTHR10724">
    <property type="entry name" value="30S RIBOSOMAL PROTEIN S1"/>
    <property type="match status" value="1"/>
</dbReference>
<dbReference type="CDD" id="cd05692">
    <property type="entry name" value="S1_RPS1_repeat_hs4"/>
    <property type="match status" value="1"/>
</dbReference>
<feature type="domain" description="S1 motif" evidence="5">
    <location>
        <begin position="279"/>
        <end position="348"/>
    </location>
</feature>
<dbReference type="GO" id="GO:0005840">
    <property type="term" value="C:ribosome"/>
    <property type="evidence" value="ECO:0007669"/>
    <property type="project" value="UniProtKB-KW"/>
</dbReference>
<keyword evidence="2" id="KW-0689">Ribosomal protein</keyword>
<evidence type="ECO:0000256" key="3">
    <source>
        <dbReference type="ARBA" id="ARBA00023274"/>
    </source>
</evidence>
<proteinExistence type="inferred from homology"/>
<dbReference type="AlphaFoldDB" id="I0YMN5"/>
<dbReference type="eggNOG" id="ENOG502QUY8">
    <property type="taxonomic scope" value="Eukaryota"/>
</dbReference>
<dbReference type="Gene3D" id="2.40.50.140">
    <property type="entry name" value="Nucleic acid-binding proteins"/>
    <property type="match status" value="3"/>
</dbReference>
<evidence type="ECO:0000256" key="1">
    <source>
        <dbReference type="ARBA" id="ARBA00006767"/>
    </source>
</evidence>
<feature type="domain" description="S1 motif" evidence="5">
    <location>
        <begin position="194"/>
        <end position="264"/>
    </location>
</feature>
<dbReference type="FunFam" id="2.40.50.140:FF:000051">
    <property type="entry name" value="RNA-binding transcriptional accessory protein"/>
    <property type="match status" value="1"/>
</dbReference>
<accession>I0YMN5</accession>
<dbReference type="GO" id="GO:0003729">
    <property type="term" value="F:mRNA binding"/>
    <property type="evidence" value="ECO:0007669"/>
    <property type="project" value="UniProtKB-ARBA"/>
</dbReference>
<organism evidence="6 7">
    <name type="scientific">Coccomyxa subellipsoidea (strain C-169)</name>
    <name type="common">Green microalga</name>
    <dbReference type="NCBI Taxonomy" id="574566"/>
    <lineage>
        <taxon>Eukaryota</taxon>
        <taxon>Viridiplantae</taxon>
        <taxon>Chlorophyta</taxon>
        <taxon>core chlorophytes</taxon>
        <taxon>Trebouxiophyceae</taxon>
        <taxon>Trebouxiophyceae incertae sedis</taxon>
        <taxon>Coccomyxaceae</taxon>
        <taxon>Coccomyxa</taxon>
        <taxon>Coccomyxa subellipsoidea</taxon>
    </lineage>
</organism>
<dbReference type="SMART" id="SM00316">
    <property type="entry name" value="S1"/>
    <property type="match status" value="3"/>
</dbReference>
<comment type="caution">
    <text evidence="6">The sequence shown here is derived from an EMBL/GenBank/DDBJ whole genome shotgun (WGS) entry which is preliminary data.</text>
</comment>
<evidence type="ECO:0000256" key="4">
    <source>
        <dbReference type="ARBA" id="ARBA00025453"/>
    </source>
</evidence>
<dbReference type="KEGG" id="csl:COCSUDRAFT_25695"/>
<name>I0YMN5_COCSC</name>
<comment type="function">
    <text evidence="4">Associates with the EF-Tu.GDP complex and induces the exchange of GDP to GTP. It remains bound to the aminoacyl-tRNA.EF-Tu.GTP complex up to the GTP hydrolysis stage on the ribosome.</text>
</comment>
<dbReference type="InterPro" id="IPR035104">
    <property type="entry name" value="Ribosomal_protein_S1-like"/>
</dbReference>
<dbReference type="InterPro" id="IPR050437">
    <property type="entry name" value="Ribos_protein_bS1-like"/>
</dbReference>
<dbReference type="SUPFAM" id="SSF50249">
    <property type="entry name" value="Nucleic acid-binding proteins"/>
    <property type="match status" value="3"/>
</dbReference>
<keyword evidence="3" id="KW-0687">Ribonucleoprotein</keyword>
<dbReference type="GO" id="GO:0003735">
    <property type="term" value="F:structural constituent of ribosome"/>
    <property type="evidence" value="ECO:0007669"/>
    <property type="project" value="TreeGrafter"/>
</dbReference>
<evidence type="ECO:0000313" key="7">
    <source>
        <dbReference type="Proteomes" id="UP000007264"/>
    </source>
</evidence>
<dbReference type="Pfam" id="PF00575">
    <property type="entry name" value="S1"/>
    <property type="match status" value="3"/>
</dbReference>
<dbReference type="GO" id="GO:0006412">
    <property type="term" value="P:translation"/>
    <property type="evidence" value="ECO:0007669"/>
    <property type="project" value="TreeGrafter"/>
</dbReference>
<sequence length="400" mass="43673">MAFSGALNAGTTPCLCNHRTPSVRSPATGRSGLAGLDRRRVSPTFVRRPSICTYVAAIEESPAAEAAPSSSGEDKEFENGIDFTSTEDLYKRFNELLERSNMEIKLGDKVTGTVASVDQRGAYVDFGGKQPLYCPVAEISLCKLSKATQALQVDQVRDFQVNYQDRRTGELRLSIKTLEKALLWQRLRQMSEEGATVEAVVDSVRPAGLIVRINASDVTGFVPGSHISPGPGPAVDWQTLLGETLNLKILELDEEKDRLVLSNRKNAFNTRRQINLQVGEVVDGTVATLQPYGAFVNLGDNMNGLLHISQISHDRISSVENVLQVGQKVKVMILTLDKEKGRVSLSTKKLEPTPGDMVRDPALVYARADEMAAAFRERYLQAEAEARGDGGSAKQAAPRE</sequence>
<dbReference type="GO" id="GO:1990904">
    <property type="term" value="C:ribonucleoprotein complex"/>
    <property type="evidence" value="ECO:0007669"/>
    <property type="project" value="UniProtKB-KW"/>
</dbReference>
<comment type="similarity">
    <text evidence="1">Belongs to the bacterial ribosomal protein bS1 family.</text>
</comment>
<dbReference type="InterPro" id="IPR003029">
    <property type="entry name" value="S1_domain"/>
</dbReference>
<dbReference type="STRING" id="574566.I0YMN5"/>
<dbReference type="InterPro" id="IPR012340">
    <property type="entry name" value="NA-bd_OB-fold"/>
</dbReference>
<keyword evidence="7" id="KW-1185">Reference proteome</keyword>
<dbReference type="EMBL" id="AGSI01000018">
    <property type="protein sequence ID" value="EIE19654.1"/>
    <property type="molecule type" value="Genomic_DNA"/>
</dbReference>
<gene>
    <name evidence="6" type="ORF">COCSUDRAFT_25695</name>
</gene>
<evidence type="ECO:0000259" key="5">
    <source>
        <dbReference type="PROSITE" id="PS50126"/>
    </source>
</evidence>
<dbReference type="OrthoDB" id="412781at2759"/>
<dbReference type="GO" id="GO:0005737">
    <property type="term" value="C:cytoplasm"/>
    <property type="evidence" value="ECO:0007669"/>
    <property type="project" value="UniProtKB-ARBA"/>
</dbReference>
<dbReference type="CDD" id="cd04465">
    <property type="entry name" value="S1_RPS1_repeat_ec2_hs2"/>
    <property type="match status" value="1"/>
</dbReference>